<accession>A0AAD1T8W9</accession>
<dbReference type="PANTHER" id="PTHR13802:SF59">
    <property type="entry name" value="SUSHI DOMAIN-CONTAINING PROTEIN 2"/>
    <property type="match status" value="1"/>
</dbReference>
<sequence>MQTRDGIRETDMQTRDGIRETDRQTRDGIRETDRQMRAGERQTESLLYPYGPSEGDHKNPVQDDGTSGEVSISVGFKFFSKEYTTLFVNNNGVISFKTAVFQYTPDAFPLTNGETFVTPFWGDVDNELHGDVYYRESTDDNLLKMITKDMEKHLPEQHFIPTWAFIATWDKVAYYGSASEKFNTFQAALTTDGFRYFVIMNYDDIQWTTGTASDGDPETGLGGTPAQAGFNSGDVSHYFNIPGSRTAEVLKIKSTSNVNYPGRWIFRVDNFEVPGGCVYKAYFAKEGEEFWKDSGCRTKCRCESDGDIPCVDEACPPTATCEPSGSFYKCQEKENSCN</sequence>
<dbReference type="PANTHER" id="PTHR13802">
    <property type="entry name" value="MUCIN 4-RELATED"/>
    <property type="match status" value="1"/>
</dbReference>
<evidence type="ECO:0000259" key="2">
    <source>
        <dbReference type="PROSITE" id="PS51220"/>
    </source>
</evidence>
<reference evidence="3" key="1">
    <citation type="submission" date="2022-03" db="EMBL/GenBank/DDBJ databases">
        <authorList>
            <person name="Alioto T."/>
            <person name="Alioto T."/>
            <person name="Gomez Garrido J."/>
        </authorList>
    </citation>
    <scope>NUCLEOTIDE SEQUENCE</scope>
</reference>
<evidence type="ECO:0000313" key="4">
    <source>
        <dbReference type="Proteomes" id="UP001295444"/>
    </source>
</evidence>
<keyword evidence="4" id="KW-1185">Reference proteome</keyword>
<dbReference type="PROSITE" id="PS51220">
    <property type="entry name" value="NIDO"/>
    <property type="match status" value="1"/>
</dbReference>
<feature type="domain" description="NIDO" evidence="2">
    <location>
        <begin position="119"/>
        <end position="271"/>
    </location>
</feature>
<feature type="region of interest" description="Disordered" evidence="1">
    <location>
        <begin position="1"/>
        <end position="66"/>
    </location>
</feature>
<dbReference type="Proteomes" id="UP001295444">
    <property type="component" value="Chromosome 10"/>
</dbReference>
<dbReference type="InterPro" id="IPR051495">
    <property type="entry name" value="Epithelial_Barrier/Signaling"/>
</dbReference>
<gene>
    <name evidence="3" type="ORF">PECUL_23A060116</name>
</gene>
<feature type="compositionally biased region" description="Basic and acidic residues" evidence="1">
    <location>
        <begin position="1"/>
        <end position="43"/>
    </location>
</feature>
<name>A0AAD1T8W9_PELCU</name>
<evidence type="ECO:0000256" key="1">
    <source>
        <dbReference type="SAM" id="MobiDB-lite"/>
    </source>
</evidence>
<dbReference type="InterPro" id="IPR003886">
    <property type="entry name" value="NIDO_dom"/>
</dbReference>
<evidence type="ECO:0000313" key="3">
    <source>
        <dbReference type="EMBL" id="CAH2318173.1"/>
    </source>
</evidence>
<dbReference type="SMART" id="SM00539">
    <property type="entry name" value="NIDO"/>
    <property type="match status" value="1"/>
</dbReference>
<dbReference type="EMBL" id="OW240921">
    <property type="protein sequence ID" value="CAH2318173.1"/>
    <property type="molecule type" value="Genomic_DNA"/>
</dbReference>
<dbReference type="GO" id="GO:0007160">
    <property type="term" value="P:cell-matrix adhesion"/>
    <property type="evidence" value="ECO:0007669"/>
    <property type="project" value="InterPro"/>
</dbReference>
<organism evidence="3 4">
    <name type="scientific">Pelobates cultripes</name>
    <name type="common">Western spadefoot toad</name>
    <dbReference type="NCBI Taxonomy" id="61616"/>
    <lineage>
        <taxon>Eukaryota</taxon>
        <taxon>Metazoa</taxon>
        <taxon>Chordata</taxon>
        <taxon>Craniata</taxon>
        <taxon>Vertebrata</taxon>
        <taxon>Euteleostomi</taxon>
        <taxon>Amphibia</taxon>
        <taxon>Batrachia</taxon>
        <taxon>Anura</taxon>
        <taxon>Pelobatoidea</taxon>
        <taxon>Pelobatidae</taxon>
        <taxon>Pelobates</taxon>
    </lineage>
</organism>
<dbReference type="AlphaFoldDB" id="A0AAD1T8W9"/>
<proteinExistence type="predicted"/>
<dbReference type="Pfam" id="PF06119">
    <property type="entry name" value="NIDO"/>
    <property type="match status" value="1"/>
</dbReference>
<protein>
    <submittedName>
        <fullName evidence="3">Alpha-tectorin-like</fullName>
    </submittedName>
</protein>